<dbReference type="Pfam" id="PF05721">
    <property type="entry name" value="PhyH"/>
    <property type="match status" value="1"/>
</dbReference>
<dbReference type="Gene3D" id="2.60.120.620">
    <property type="entry name" value="q2cbj1_9rhob like domain"/>
    <property type="match status" value="1"/>
</dbReference>
<name>A0A382X3X4_9ZZZZ</name>
<dbReference type="InterPro" id="IPR008775">
    <property type="entry name" value="Phytyl_CoA_dOase-like"/>
</dbReference>
<protein>
    <recommendedName>
        <fullName evidence="2">Phytanoyl-CoA dioxygenase</fullName>
    </recommendedName>
</protein>
<evidence type="ECO:0000313" key="1">
    <source>
        <dbReference type="EMBL" id="SVD65802.1"/>
    </source>
</evidence>
<reference evidence="1" key="1">
    <citation type="submission" date="2018-05" db="EMBL/GenBank/DDBJ databases">
        <authorList>
            <person name="Lanie J.A."/>
            <person name="Ng W.-L."/>
            <person name="Kazmierczak K.M."/>
            <person name="Andrzejewski T.M."/>
            <person name="Davidsen T.M."/>
            <person name="Wayne K.J."/>
            <person name="Tettelin H."/>
            <person name="Glass J.I."/>
            <person name="Rusch D."/>
            <person name="Podicherti R."/>
            <person name="Tsui H.-C.T."/>
            <person name="Winkler M.E."/>
        </authorList>
    </citation>
    <scope>NUCLEOTIDE SEQUENCE</scope>
</reference>
<dbReference type="EMBL" id="UINC01164777">
    <property type="protein sequence ID" value="SVD65802.1"/>
    <property type="molecule type" value="Genomic_DNA"/>
</dbReference>
<evidence type="ECO:0008006" key="2">
    <source>
        <dbReference type="Google" id="ProtNLM"/>
    </source>
</evidence>
<dbReference type="SUPFAM" id="SSF51197">
    <property type="entry name" value="Clavaminate synthase-like"/>
    <property type="match status" value="1"/>
</dbReference>
<feature type="non-terminal residue" evidence="1">
    <location>
        <position position="1"/>
    </location>
</feature>
<sequence>LPGSHKRDVLPSESDLNSNDILELRVKPGTAVLFDRRIWHRRGVNHSDITRKVLFFGYSYRWLRGLDYNVLPEKILAKCDPIRRQLLGDGVDIKGWWQPTDADVPLRTWIQENRGDELPIWGNT</sequence>
<proteinExistence type="predicted"/>
<accession>A0A382X3X4</accession>
<dbReference type="AlphaFoldDB" id="A0A382X3X4"/>
<gene>
    <name evidence="1" type="ORF">METZ01_LOCUS418656</name>
</gene>
<organism evidence="1">
    <name type="scientific">marine metagenome</name>
    <dbReference type="NCBI Taxonomy" id="408172"/>
    <lineage>
        <taxon>unclassified sequences</taxon>
        <taxon>metagenomes</taxon>
        <taxon>ecological metagenomes</taxon>
    </lineage>
</organism>